<sequence>MSAKYNTAVYCRQSVCTSVASIMGQNVLAVDHNGAPHLRVYAHCSKGSAGITLLIINLSNQTDFTVNVKNVLEFDTAARSRNTGRGSNFGHGLKRTVSWVGLKASDGPLHGKEYHLTPKDGNLRNKIMVLNGVPLEITKDGNIPELEPVLVPTNSPLSITSLSIKFVVLLTLRLQLVDDFSRLNPPELLYVSLVLACRILWANGNCKLS</sequence>
<name>A0A2P6P2Z7_ROSCH</name>
<dbReference type="GO" id="GO:0009505">
    <property type="term" value="C:plant-type cell wall"/>
    <property type="evidence" value="ECO:0007669"/>
    <property type="project" value="TreeGrafter"/>
</dbReference>
<comment type="caution">
    <text evidence="1">The sequence shown here is derived from an EMBL/GenBank/DDBJ whole genome shotgun (WGS) entry which is preliminary data.</text>
</comment>
<reference evidence="1 2" key="1">
    <citation type="journal article" date="2018" name="Nat. Genet.">
        <title>The Rosa genome provides new insights in the design of modern roses.</title>
        <authorList>
            <person name="Bendahmane M."/>
        </authorList>
    </citation>
    <scope>NUCLEOTIDE SEQUENCE [LARGE SCALE GENOMIC DNA]</scope>
    <source>
        <strain evidence="2">cv. Old Blush</strain>
    </source>
</reference>
<dbReference type="Proteomes" id="UP000238479">
    <property type="component" value="Chromosome 7"/>
</dbReference>
<keyword evidence="1" id="KW-0378">Hydrolase</keyword>
<proteinExistence type="predicted"/>
<dbReference type="Gramene" id="PRQ16281">
    <property type="protein sequence ID" value="PRQ16281"/>
    <property type="gene ID" value="RchiOBHm_Chr7g0182501"/>
</dbReference>
<keyword evidence="1" id="KW-0326">Glycosidase</keyword>
<dbReference type="PANTHER" id="PTHR14363:SF21">
    <property type="entry name" value="HEPARANASE-LIKE PROTEIN 1"/>
    <property type="match status" value="1"/>
</dbReference>
<gene>
    <name evidence="1" type="ORF">RchiOBHm_Chr7g0182501</name>
</gene>
<dbReference type="EMBL" id="PDCK01000045">
    <property type="protein sequence ID" value="PRQ16281.1"/>
    <property type="molecule type" value="Genomic_DNA"/>
</dbReference>
<keyword evidence="2" id="KW-1185">Reference proteome</keyword>
<dbReference type="PANTHER" id="PTHR14363">
    <property type="entry name" value="HEPARANASE-RELATED"/>
    <property type="match status" value="1"/>
</dbReference>
<evidence type="ECO:0000313" key="1">
    <source>
        <dbReference type="EMBL" id="PRQ16281.1"/>
    </source>
</evidence>
<dbReference type="GO" id="GO:0004566">
    <property type="term" value="F:beta-glucuronidase activity"/>
    <property type="evidence" value="ECO:0007669"/>
    <property type="project" value="TreeGrafter"/>
</dbReference>
<dbReference type="AlphaFoldDB" id="A0A2P6P2Z7"/>
<organism evidence="1 2">
    <name type="scientific">Rosa chinensis</name>
    <name type="common">China rose</name>
    <dbReference type="NCBI Taxonomy" id="74649"/>
    <lineage>
        <taxon>Eukaryota</taxon>
        <taxon>Viridiplantae</taxon>
        <taxon>Streptophyta</taxon>
        <taxon>Embryophyta</taxon>
        <taxon>Tracheophyta</taxon>
        <taxon>Spermatophyta</taxon>
        <taxon>Magnoliopsida</taxon>
        <taxon>eudicotyledons</taxon>
        <taxon>Gunneridae</taxon>
        <taxon>Pentapetalae</taxon>
        <taxon>rosids</taxon>
        <taxon>fabids</taxon>
        <taxon>Rosales</taxon>
        <taxon>Rosaceae</taxon>
        <taxon>Rosoideae</taxon>
        <taxon>Rosoideae incertae sedis</taxon>
        <taxon>Rosa</taxon>
    </lineage>
</organism>
<dbReference type="EC" id="3.2.1.-" evidence="1"/>
<evidence type="ECO:0000313" key="2">
    <source>
        <dbReference type="Proteomes" id="UP000238479"/>
    </source>
</evidence>
<protein>
    <submittedName>
        <fullName evidence="1">Putative glycosidase</fullName>
        <ecNumber evidence="1">3.2.1.-</ecNumber>
    </submittedName>
</protein>
<accession>A0A2P6P2Z7</accession>